<feature type="region of interest" description="Disordered" evidence="1">
    <location>
        <begin position="169"/>
        <end position="190"/>
    </location>
</feature>
<feature type="signal peptide" evidence="2">
    <location>
        <begin position="1"/>
        <end position="28"/>
    </location>
</feature>
<organism evidence="3 4">
    <name type="scientific">Mycolicibacterium litorale</name>
    <dbReference type="NCBI Taxonomy" id="758802"/>
    <lineage>
        <taxon>Bacteria</taxon>
        <taxon>Bacillati</taxon>
        <taxon>Actinomycetota</taxon>
        <taxon>Actinomycetes</taxon>
        <taxon>Mycobacteriales</taxon>
        <taxon>Mycobacteriaceae</taxon>
        <taxon>Mycolicibacterium</taxon>
    </lineage>
</organism>
<evidence type="ECO:0000313" key="3">
    <source>
        <dbReference type="EMBL" id="BCI55473.1"/>
    </source>
</evidence>
<dbReference type="RefSeq" id="WP_185293181.1">
    <property type="nucleotide sequence ID" value="NZ_AP023287.1"/>
</dbReference>
<dbReference type="Gene3D" id="2.60.40.1890">
    <property type="entry name" value="PCu(A)C copper chaperone"/>
    <property type="match status" value="1"/>
</dbReference>
<evidence type="ECO:0000313" key="4">
    <source>
        <dbReference type="Proteomes" id="UP000515734"/>
    </source>
</evidence>
<accession>A0A6S6P6G6</accession>
<dbReference type="AlphaFoldDB" id="A0A6S6P6G6"/>
<dbReference type="Pfam" id="PF04314">
    <property type="entry name" value="PCuAC"/>
    <property type="match status" value="1"/>
</dbReference>
<reference evidence="3 4" key="1">
    <citation type="submission" date="2020-07" db="EMBL/GenBank/DDBJ databases">
        <title>Complete genome sequence of Mycolicibacterium litorale like strain isolated from cardiac implantable electronic device infection.</title>
        <authorList>
            <person name="Fukano H."/>
            <person name="Miyama H."/>
            <person name="Hoshino Y."/>
        </authorList>
    </citation>
    <scope>NUCLEOTIDE SEQUENCE [LARGE SCALE GENOMIC DNA]</scope>
    <source>
        <strain evidence="3 4">NIIDNTM18</strain>
    </source>
</reference>
<gene>
    <name evidence="3" type="ORF">NIIDNTM18_47510</name>
</gene>
<evidence type="ECO:0000256" key="2">
    <source>
        <dbReference type="SAM" id="SignalP"/>
    </source>
</evidence>
<sequence>MNRIHPRASAVTSGLAACGLAVALTACGAGQISQTATQAPAVNGVNAGVGDIALRNVHLRAPQTSDYVRPGSEAELLFVAANESADQPDRLVSIRSDVGSAPVQGDTTIAPGGVLVAGEPDGQTAALESAEPAEALTVDVTLSKPITNGLTYPFTFTFQRSGEVTVQVPISAGEEPRRDDSGGGSHSGGH</sequence>
<evidence type="ECO:0008006" key="5">
    <source>
        <dbReference type="Google" id="ProtNLM"/>
    </source>
</evidence>
<dbReference type="EMBL" id="AP023287">
    <property type="protein sequence ID" value="BCI55473.1"/>
    <property type="molecule type" value="Genomic_DNA"/>
</dbReference>
<dbReference type="Proteomes" id="UP000515734">
    <property type="component" value="Chromosome"/>
</dbReference>
<evidence type="ECO:0000256" key="1">
    <source>
        <dbReference type="SAM" id="MobiDB-lite"/>
    </source>
</evidence>
<dbReference type="PROSITE" id="PS51257">
    <property type="entry name" value="PROKAR_LIPOPROTEIN"/>
    <property type="match status" value="1"/>
</dbReference>
<protein>
    <recommendedName>
        <fullName evidence="5">Copper(I)-binding protein</fullName>
    </recommendedName>
</protein>
<feature type="chain" id="PRO_5028395145" description="Copper(I)-binding protein" evidence="2">
    <location>
        <begin position="29"/>
        <end position="190"/>
    </location>
</feature>
<proteinExistence type="predicted"/>
<dbReference type="InterPro" id="IPR036182">
    <property type="entry name" value="PCuAC_sf"/>
</dbReference>
<name>A0A6S6P6G6_9MYCO</name>
<dbReference type="InterPro" id="IPR007410">
    <property type="entry name" value="LpqE-like"/>
</dbReference>
<keyword evidence="2" id="KW-0732">Signal</keyword>